<evidence type="ECO:0000313" key="3">
    <source>
        <dbReference type="Proteomes" id="UP000801492"/>
    </source>
</evidence>
<organism evidence="2 3">
    <name type="scientific">Ignelater luminosus</name>
    <name type="common">Cucubano</name>
    <name type="synonym">Pyrophorus luminosus</name>
    <dbReference type="NCBI Taxonomy" id="2038154"/>
    <lineage>
        <taxon>Eukaryota</taxon>
        <taxon>Metazoa</taxon>
        <taxon>Ecdysozoa</taxon>
        <taxon>Arthropoda</taxon>
        <taxon>Hexapoda</taxon>
        <taxon>Insecta</taxon>
        <taxon>Pterygota</taxon>
        <taxon>Neoptera</taxon>
        <taxon>Endopterygota</taxon>
        <taxon>Coleoptera</taxon>
        <taxon>Polyphaga</taxon>
        <taxon>Elateriformia</taxon>
        <taxon>Elateroidea</taxon>
        <taxon>Elateridae</taxon>
        <taxon>Agrypninae</taxon>
        <taxon>Pyrophorini</taxon>
        <taxon>Ignelater</taxon>
    </lineage>
</organism>
<reference evidence="2" key="1">
    <citation type="submission" date="2019-08" db="EMBL/GenBank/DDBJ databases">
        <title>The genome of the North American firefly Photinus pyralis.</title>
        <authorList>
            <consortium name="Photinus pyralis genome working group"/>
            <person name="Fallon T.R."/>
            <person name="Sander Lower S.E."/>
            <person name="Weng J.-K."/>
        </authorList>
    </citation>
    <scope>NUCLEOTIDE SEQUENCE</scope>
    <source>
        <strain evidence="2">TRF0915ILg1</strain>
        <tissue evidence="2">Whole body</tissue>
    </source>
</reference>
<proteinExistence type="predicted"/>
<feature type="chain" id="PRO_5035440522" evidence="1">
    <location>
        <begin position="19"/>
        <end position="89"/>
    </location>
</feature>
<gene>
    <name evidence="2" type="ORF">ILUMI_18769</name>
</gene>
<evidence type="ECO:0000313" key="2">
    <source>
        <dbReference type="EMBL" id="KAF2887404.1"/>
    </source>
</evidence>
<dbReference type="AlphaFoldDB" id="A0A8K0CJA8"/>
<dbReference type="EMBL" id="VTPC01083684">
    <property type="protein sequence ID" value="KAF2887404.1"/>
    <property type="molecule type" value="Genomic_DNA"/>
</dbReference>
<accession>A0A8K0CJA8</accession>
<sequence>MFALFTFLIVTCAIQVYSAPVDGVSQQDLDRAREIQKQYQSSPKPFDTSNWKPTEQSLLKPYVDINDNLRVGVTGSLEPSIGIYGTYKF</sequence>
<dbReference type="OrthoDB" id="10521208at2759"/>
<evidence type="ECO:0000256" key="1">
    <source>
        <dbReference type="SAM" id="SignalP"/>
    </source>
</evidence>
<name>A0A8K0CJA8_IGNLU</name>
<keyword evidence="3" id="KW-1185">Reference proteome</keyword>
<dbReference type="Proteomes" id="UP000801492">
    <property type="component" value="Unassembled WGS sequence"/>
</dbReference>
<keyword evidence="1" id="KW-0732">Signal</keyword>
<comment type="caution">
    <text evidence="2">The sequence shown here is derived from an EMBL/GenBank/DDBJ whole genome shotgun (WGS) entry which is preliminary data.</text>
</comment>
<protein>
    <submittedName>
        <fullName evidence="2">Uncharacterized protein</fullName>
    </submittedName>
</protein>
<feature type="signal peptide" evidence="1">
    <location>
        <begin position="1"/>
        <end position="18"/>
    </location>
</feature>